<dbReference type="SUPFAM" id="SSF52047">
    <property type="entry name" value="RNI-like"/>
    <property type="match status" value="1"/>
</dbReference>
<name>A0ABP0G8U7_CLALP</name>
<reference evidence="1 2" key="1">
    <citation type="submission" date="2024-02" db="EMBL/GenBank/DDBJ databases">
        <authorList>
            <person name="Daric V."/>
            <person name="Darras S."/>
        </authorList>
    </citation>
    <scope>NUCLEOTIDE SEQUENCE [LARGE SCALE GENOMIC DNA]</scope>
</reference>
<gene>
    <name evidence="1" type="ORF">CVLEPA_LOCUS18456</name>
</gene>
<keyword evidence="2" id="KW-1185">Reference proteome</keyword>
<organism evidence="1 2">
    <name type="scientific">Clavelina lepadiformis</name>
    <name type="common">Light-bulb sea squirt</name>
    <name type="synonym">Ascidia lepadiformis</name>
    <dbReference type="NCBI Taxonomy" id="159417"/>
    <lineage>
        <taxon>Eukaryota</taxon>
        <taxon>Metazoa</taxon>
        <taxon>Chordata</taxon>
        <taxon>Tunicata</taxon>
        <taxon>Ascidiacea</taxon>
        <taxon>Aplousobranchia</taxon>
        <taxon>Clavelinidae</taxon>
        <taxon>Clavelina</taxon>
    </lineage>
</organism>
<protein>
    <submittedName>
        <fullName evidence="1">Uncharacterized protein</fullName>
    </submittedName>
</protein>
<proteinExistence type="predicted"/>
<comment type="caution">
    <text evidence="1">The sequence shown here is derived from an EMBL/GenBank/DDBJ whole genome shotgun (WGS) entry which is preliminary data.</text>
</comment>
<evidence type="ECO:0000313" key="2">
    <source>
        <dbReference type="Proteomes" id="UP001642483"/>
    </source>
</evidence>
<evidence type="ECO:0000313" key="1">
    <source>
        <dbReference type="EMBL" id="CAK8686535.1"/>
    </source>
</evidence>
<dbReference type="Proteomes" id="UP001642483">
    <property type="component" value="Unassembled WGS sequence"/>
</dbReference>
<accession>A0ABP0G8U7</accession>
<dbReference type="EMBL" id="CAWYQH010000102">
    <property type="protein sequence ID" value="CAK8686535.1"/>
    <property type="molecule type" value="Genomic_DNA"/>
</dbReference>
<sequence length="440" mass="50252">MPRLHSLKCLEDIALDAVVNRVFQLAALNHKRNECSDRNYEMLLKFLTPVNFVKQIITNCKGSLEELQLRNIELNNTVLMAIGECRELHYLDISKDAPNSQYLPFRSLMRMFCHSGKPTALTHSLTQLHMTNVECKEDGASYFIAMLFLNWCPKLEQFSHSTLWDGLGRLCQLNCGPKHLRLTGGHHDSNTLHIATLEKEYGNDGCSAMLQCVPGMHSFNIVSRNEERINVLHIIQRLGLRLTNLNLTWEFPYSLLAYIGPMCPNLKTVFLTVLYKGSVHALNKNAKAIKKDFEKSSSNTSSASVKPWSNLNKLKLLWQHVPGHLISDSEMFGEDMSFLLKTICENSAGSLQSLYIKEVDGLDLDILTEMFQNGTLCSLKRFTYVGFEITADVIWDWLTSNNSLKILEIFNSDTLEFEKHQIMQYIRERNLDVKLTVALK</sequence>